<protein>
    <submittedName>
        <fullName evidence="1">DUF1015 domain-containing protein</fullName>
    </submittedName>
</protein>
<dbReference type="InterPro" id="IPR008323">
    <property type="entry name" value="UCP033563"/>
</dbReference>
<organism evidence="1 2">
    <name type="scientific">Faecalicoccus pleomorphus</name>
    <dbReference type="NCBI Taxonomy" id="1323"/>
    <lineage>
        <taxon>Bacteria</taxon>
        <taxon>Bacillati</taxon>
        <taxon>Bacillota</taxon>
        <taxon>Erysipelotrichia</taxon>
        <taxon>Erysipelotrichales</taxon>
        <taxon>Erysipelotrichaceae</taxon>
        <taxon>Faecalicoccus</taxon>
    </lineage>
</organism>
<proteinExistence type="predicted"/>
<name>A0AAW6CTT6_9FIRM</name>
<reference evidence="1" key="1">
    <citation type="submission" date="2023-01" db="EMBL/GenBank/DDBJ databases">
        <title>Human gut microbiome strain richness.</title>
        <authorList>
            <person name="Chen-Liaw A."/>
        </authorList>
    </citation>
    <scope>NUCLEOTIDE SEQUENCE</scope>
    <source>
        <strain evidence="1">D8_m1001271B151109d0_201107</strain>
    </source>
</reference>
<dbReference type="AlphaFoldDB" id="A0AAW6CTT6"/>
<dbReference type="PANTHER" id="PTHR36454:SF1">
    <property type="entry name" value="DUF1015 DOMAIN-CONTAINING PROTEIN"/>
    <property type="match status" value="1"/>
</dbReference>
<dbReference type="PANTHER" id="PTHR36454">
    <property type="entry name" value="LMO2823 PROTEIN"/>
    <property type="match status" value="1"/>
</dbReference>
<dbReference type="RefSeq" id="WP_272003793.1">
    <property type="nucleotide sequence ID" value="NZ_JAQLXO010000027.1"/>
</dbReference>
<accession>A0AAW6CTT6</accession>
<sequence>MRPCFQKSNFLLPNSTIDMQAWSVIACDQYTSQQDYWQNVQEVTPDKPSTYHMIYPEVYLQEKDDRISKIQQTMENYAHNNILEEKVKNGFILIERSTFSGNRMGLLGVIDLEAYDFEPGNVKPIRATEKTIASRIPPRVKIRKGAPLELSHVLVLLDDPKDELFSTLMKDKDKYPVLYDFDLMMNGGHIKGYAIEKENADHLEAKISSMQQKKELFFSVGDGNHSLTTAKACWEEIKKGLNPQEQENHPARYAMVEMVNLYSSALIFQPIHRVLFHANMEELYEVLEVFCQQEEAQIQPGKEIVLYQDHREIGIKLVKQDDRLPIDILQAFIDAYRLEHPEVDIDYIHGQDAMYSLLQTKENCGIFLQRIQKSALFPAIVAGGVLPRKTFPMGEADEKRFYLEARWIKEKEAVYDISQSSRHGKYLKISSINSLYQFGLGCFSFFL</sequence>
<gene>
    <name evidence="1" type="ORF">PND82_10695</name>
</gene>
<comment type="caution">
    <text evidence="1">The sequence shown here is derived from an EMBL/GenBank/DDBJ whole genome shotgun (WGS) entry which is preliminary data.</text>
</comment>
<dbReference type="EMBL" id="JAQLXO010000027">
    <property type="protein sequence ID" value="MDB7983278.1"/>
    <property type="molecule type" value="Genomic_DNA"/>
</dbReference>
<evidence type="ECO:0000313" key="2">
    <source>
        <dbReference type="Proteomes" id="UP001212981"/>
    </source>
</evidence>
<dbReference type="Proteomes" id="UP001212981">
    <property type="component" value="Unassembled WGS sequence"/>
</dbReference>
<dbReference type="Pfam" id="PF06245">
    <property type="entry name" value="DUF1015"/>
    <property type="match status" value="1"/>
</dbReference>
<evidence type="ECO:0000313" key="1">
    <source>
        <dbReference type="EMBL" id="MDB7983278.1"/>
    </source>
</evidence>